<dbReference type="CDD" id="cd09279">
    <property type="entry name" value="RNase_HI_like"/>
    <property type="match status" value="1"/>
</dbReference>
<reference evidence="2" key="2">
    <citation type="submission" date="2023-04" db="EMBL/GenBank/DDBJ databases">
        <authorList>
            <person name="Bruccoleri R.E."/>
            <person name="Oakeley E.J."/>
            <person name="Faust A.-M."/>
            <person name="Dessus-Babus S."/>
            <person name="Altorfer M."/>
            <person name="Burckhardt D."/>
            <person name="Oertli M."/>
            <person name="Naumann U."/>
            <person name="Petersen F."/>
            <person name="Wong J."/>
        </authorList>
    </citation>
    <scope>NUCLEOTIDE SEQUENCE</scope>
    <source>
        <strain evidence="2">GSM-AAB239-AS_SAM_17_03QT</strain>
        <tissue evidence="2">Leaf</tissue>
    </source>
</reference>
<organism evidence="2 3">
    <name type="scientific">Iris pallida</name>
    <name type="common">Sweet iris</name>
    <dbReference type="NCBI Taxonomy" id="29817"/>
    <lineage>
        <taxon>Eukaryota</taxon>
        <taxon>Viridiplantae</taxon>
        <taxon>Streptophyta</taxon>
        <taxon>Embryophyta</taxon>
        <taxon>Tracheophyta</taxon>
        <taxon>Spermatophyta</taxon>
        <taxon>Magnoliopsida</taxon>
        <taxon>Liliopsida</taxon>
        <taxon>Asparagales</taxon>
        <taxon>Iridaceae</taxon>
        <taxon>Iridoideae</taxon>
        <taxon>Irideae</taxon>
        <taxon>Iris</taxon>
    </lineage>
</organism>
<proteinExistence type="predicted"/>
<name>A0AAX6IFB0_IRIPA</name>
<dbReference type="GO" id="GO:0003676">
    <property type="term" value="F:nucleic acid binding"/>
    <property type="evidence" value="ECO:0007669"/>
    <property type="project" value="InterPro"/>
</dbReference>
<keyword evidence="3" id="KW-1185">Reference proteome</keyword>
<dbReference type="SUPFAM" id="SSF53098">
    <property type="entry name" value="Ribonuclease H-like"/>
    <property type="match status" value="1"/>
</dbReference>
<reference evidence="2" key="1">
    <citation type="journal article" date="2023" name="GigaByte">
        <title>Genome assembly of the bearded iris, Iris pallida Lam.</title>
        <authorList>
            <person name="Bruccoleri R.E."/>
            <person name="Oakeley E.J."/>
            <person name="Faust A.M.E."/>
            <person name="Altorfer M."/>
            <person name="Dessus-Babus S."/>
            <person name="Burckhardt D."/>
            <person name="Oertli M."/>
            <person name="Naumann U."/>
            <person name="Petersen F."/>
            <person name="Wong J."/>
        </authorList>
    </citation>
    <scope>NUCLEOTIDE SEQUENCE</scope>
    <source>
        <strain evidence="2">GSM-AAB239-AS_SAM_17_03QT</strain>
    </source>
</reference>
<dbReference type="InterPro" id="IPR012337">
    <property type="entry name" value="RNaseH-like_sf"/>
</dbReference>
<dbReference type="InterPro" id="IPR002156">
    <property type="entry name" value="RNaseH_domain"/>
</dbReference>
<dbReference type="EMBL" id="JANAVB010001997">
    <property type="protein sequence ID" value="KAJ6851946.1"/>
    <property type="molecule type" value="Genomic_DNA"/>
</dbReference>
<feature type="domain" description="RNase H type-1" evidence="1">
    <location>
        <begin position="116"/>
        <end position="251"/>
    </location>
</feature>
<evidence type="ECO:0000313" key="2">
    <source>
        <dbReference type="EMBL" id="KAJ6851946.1"/>
    </source>
</evidence>
<dbReference type="Proteomes" id="UP001140949">
    <property type="component" value="Unassembled WGS sequence"/>
</dbReference>
<dbReference type="FunFam" id="3.30.420.10:FF:000076">
    <property type="entry name" value="RBR-type E3 ubiquitin transferase"/>
    <property type="match status" value="1"/>
</dbReference>
<dbReference type="InterPro" id="IPR036397">
    <property type="entry name" value="RNaseH_sf"/>
</dbReference>
<comment type="caution">
    <text evidence="2">The sequence shown here is derived from an EMBL/GenBank/DDBJ whole genome shotgun (WGS) entry which is preliminary data.</text>
</comment>
<evidence type="ECO:0000313" key="3">
    <source>
        <dbReference type="Proteomes" id="UP001140949"/>
    </source>
</evidence>
<evidence type="ECO:0000259" key="1">
    <source>
        <dbReference type="PROSITE" id="PS50879"/>
    </source>
</evidence>
<dbReference type="AlphaFoldDB" id="A0AAX6IFB0"/>
<protein>
    <submittedName>
        <fullName evidence="2">Carbonic anhydrase 2</fullName>
    </submittedName>
</protein>
<dbReference type="PROSITE" id="PS50879">
    <property type="entry name" value="RNASE_H_1"/>
    <property type="match status" value="1"/>
</dbReference>
<accession>A0AAX6IFB0</accession>
<gene>
    <name evidence="2" type="ORF">M6B38_257015</name>
</gene>
<dbReference type="GO" id="GO:0004523">
    <property type="term" value="F:RNA-DNA hybrid ribonuclease activity"/>
    <property type="evidence" value="ECO:0007669"/>
    <property type="project" value="InterPro"/>
</dbReference>
<dbReference type="PANTHER" id="PTHR46387">
    <property type="entry name" value="POLYNUCLEOTIDYL TRANSFERASE, RIBONUCLEASE H-LIKE SUPERFAMILY PROTEIN"/>
    <property type="match status" value="1"/>
</dbReference>
<sequence length="266" mass="27975">MDPDYEGDYGYDGDDYGYDGDDGCYDDGCYDDGGHEYGGYDDNCGGGEVEPVGDGGEMELDGAGMVGPDGEGGDPRMYYDYAGGEDYHGGGWESGSYRADVTGDGDYIVDGYDYDSDGSVYVEFDGASKGNPGPAGAGAVIRSRDGTVLARACKGIGNATNNEAEYEGLKEGLKTALEMGYSRVHAQGDSKLVAKQVQGNWKTRNERMAKHCNEACQLMDQFESADIGYVPRGHNSEADAEANKGVNLPAGKVCKDGPLYGGGGGR</sequence>
<dbReference type="Gene3D" id="3.30.420.10">
    <property type="entry name" value="Ribonuclease H-like superfamily/Ribonuclease H"/>
    <property type="match status" value="1"/>
</dbReference>
<dbReference type="Pfam" id="PF13456">
    <property type="entry name" value="RVT_3"/>
    <property type="match status" value="1"/>
</dbReference>
<dbReference type="PANTHER" id="PTHR46387:SF2">
    <property type="entry name" value="RIBONUCLEASE HI"/>
    <property type="match status" value="1"/>
</dbReference>